<organism evidence="10 11">
    <name type="scientific">Bacterioplanes sanyensis</name>
    <dbReference type="NCBI Taxonomy" id="1249553"/>
    <lineage>
        <taxon>Bacteria</taxon>
        <taxon>Pseudomonadati</taxon>
        <taxon>Pseudomonadota</taxon>
        <taxon>Gammaproteobacteria</taxon>
        <taxon>Oceanospirillales</taxon>
        <taxon>Oceanospirillaceae</taxon>
        <taxon>Bacterioplanes</taxon>
    </lineage>
</organism>
<comment type="cofactor">
    <cofactor evidence="7">
        <name>Zn(2+)</name>
        <dbReference type="ChEBI" id="CHEBI:29105"/>
    </cofactor>
    <text evidence="7">Binds 1 zinc ion per subunit.</text>
</comment>
<keyword evidence="1" id="KW-0645">Protease</keyword>
<keyword evidence="5" id="KW-0482">Metalloprotease</keyword>
<dbReference type="RefSeq" id="WP_094061329.1">
    <property type="nucleotide sequence ID" value="NZ_CP022530.1"/>
</dbReference>
<feature type="disulfide bond" evidence="8">
    <location>
        <begin position="294"/>
        <end position="340"/>
    </location>
</feature>
<evidence type="ECO:0000256" key="6">
    <source>
        <dbReference type="PIRSR" id="PIRSR600841-1"/>
    </source>
</evidence>
<dbReference type="GO" id="GO:0006508">
    <property type="term" value="P:proteolysis"/>
    <property type="evidence" value="ECO:0007669"/>
    <property type="project" value="UniProtKB-KW"/>
</dbReference>
<dbReference type="EMBL" id="CP022530">
    <property type="protein sequence ID" value="ASP40158.1"/>
    <property type="molecule type" value="Genomic_DNA"/>
</dbReference>
<evidence type="ECO:0000256" key="1">
    <source>
        <dbReference type="ARBA" id="ARBA00022670"/>
    </source>
</evidence>
<dbReference type="CDD" id="cd12797">
    <property type="entry name" value="M23_peptidase"/>
    <property type="match status" value="1"/>
</dbReference>
<feature type="domain" description="M23ase beta-sheet core" evidence="9">
    <location>
        <begin position="279"/>
        <end position="360"/>
    </location>
</feature>
<evidence type="ECO:0000256" key="7">
    <source>
        <dbReference type="PIRSR" id="PIRSR600841-2"/>
    </source>
</evidence>
<feature type="active site" description="Proton donor/acceptor" evidence="6">
    <location>
        <position position="349"/>
    </location>
</feature>
<dbReference type="Proteomes" id="UP000202440">
    <property type="component" value="Chromosome"/>
</dbReference>
<dbReference type="InterPro" id="IPR016047">
    <property type="entry name" value="M23ase_b-sheet_dom"/>
</dbReference>
<dbReference type="InterPro" id="IPR011055">
    <property type="entry name" value="Dup_hybrid_motif"/>
</dbReference>
<evidence type="ECO:0000313" key="11">
    <source>
        <dbReference type="Proteomes" id="UP000202440"/>
    </source>
</evidence>
<protein>
    <submittedName>
        <fullName evidence="10">Peptidase M23</fullName>
    </submittedName>
</protein>
<keyword evidence="2 7" id="KW-0479">Metal-binding</keyword>
<evidence type="ECO:0000259" key="9">
    <source>
        <dbReference type="Pfam" id="PF01551"/>
    </source>
</evidence>
<keyword evidence="4 7" id="KW-0862">Zinc</keyword>
<evidence type="ECO:0000256" key="5">
    <source>
        <dbReference type="ARBA" id="ARBA00023049"/>
    </source>
</evidence>
<feature type="disulfide bond" evidence="8">
    <location>
        <begin position="384"/>
        <end position="399"/>
    </location>
</feature>
<feature type="binding site" evidence="7">
    <location>
        <position position="351"/>
    </location>
    <ligand>
        <name>Zn(2+)</name>
        <dbReference type="ChEBI" id="CHEBI:29105"/>
    </ligand>
</feature>
<dbReference type="SUPFAM" id="SSF51261">
    <property type="entry name" value="Duplicated hybrid motif"/>
    <property type="match status" value="1"/>
</dbReference>
<evidence type="ECO:0000313" key="10">
    <source>
        <dbReference type="EMBL" id="ASP40158.1"/>
    </source>
</evidence>
<dbReference type="GO" id="GO:0046872">
    <property type="term" value="F:metal ion binding"/>
    <property type="evidence" value="ECO:0007669"/>
    <property type="project" value="UniProtKB-KW"/>
</dbReference>
<keyword evidence="11" id="KW-1185">Reference proteome</keyword>
<dbReference type="PRINTS" id="PR00933">
    <property type="entry name" value="BLYTICPTASE"/>
</dbReference>
<dbReference type="PANTHER" id="PTHR21666">
    <property type="entry name" value="PEPTIDASE-RELATED"/>
    <property type="match status" value="1"/>
</dbReference>
<dbReference type="GO" id="GO:0004222">
    <property type="term" value="F:metalloendopeptidase activity"/>
    <property type="evidence" value="ECO:0007669"/>
    <property type="project" value="InterPro"/>
</dbReference>
<evidence type="ECO:0000256" key="8">
    <source>
        <dbReference type="PIRSR" id="PIRSR600841-3"/>
    </source>
</evidence>
<dbReference type="OrthoDB" id="6188067at2"/>
<feature type="binding site" evidence="7">
    <location>
        <position position="252"/>
    </location>
    <ligand>
        <name>Zn(2+)</name>
        <dbReference type="ChEBI" id="CHEBI:29105"/>
    </ligand>
</feature>
<dbReference type="Gene3D" id="2.70.70.10">
    <property type="entry name" value="Glucose Permease (Domain IIA)"/>
    <property type="match status" value="1"/>
</dbReference>
<feature type="active site" description="Proton donor/acceptor" evidence="6">
    <location>
        <position position="310"/>
    </location>
</feature>
<accession>A0A222FMB0</accession>
<evidence type="ECO:0000256" key="4">
    <source>
        <dbReference type="ARBA" id="ARBA00022833"/>
    </source>
</evidence>
<name>A0A222FMB0_9GAMM</name>
<evidence type="ECO:0000256" key="3">
    <source>
        <dbReference type="ARBA" id="ARBA00022801"/>
    </source>
</evidence>
<dbReference type="AlphaFoldDB" id="A0A222FMB0"/>
<dbReference type="InterPro" id="IPR000841">
    <property type="entry name" value="Pept_M23A_Blytic"/>
</dbReference>
<dbReference type="KEGG" id="bsan:CHH28_16400"/>
<dbReference type="PANTHER" id="PTHR21666:SF288">
    <property type="entry name" value="CELL DIVISION PROTEIN YTFB"/>
    <property type="match status" value="1"/>
</dbReference>
<dbReference type="Pfam" id="PF01551">
    <property type="entry name" value="Peptidase_M23"/>
    <property type="match status" value="1"/>
</dbReference>
<reference evidence="10 11" key="1">
    <citation type="submission" date="2017-07" db="EMBL/GenBank/DDBJ databases">
        <title>Annotated genome sequence of Bacterioplanes sanyensis isolated from Red Sea.</title>
        <authorList>
            <person name="Rehman Z.U."/>
        </authorList>
    </citation>
    <scope>NUCLEOTIDE SEQUENCE [LARGE SCALE GENOMIC DNA]</scope>
    <source>
        <strain evidence="10 11">NV9</strain>
    </source>
</reference>
<keyword evidence="8" id="KW-1015">Disulfide bond</keyword>
<feature type="binding site" evidence="7">
    <location>
        <position position="265"/>
    </location>
    <ligand>
        <name>Zn(2+)</name>
        <dbReference type="ChEBI" id="CHEBI:29105"/>
    </ligand>
</feature>
<gene>
    <name evidence="10" type="ORF">CHH28_16400</name>
</gene>
<dbReference type="InterPro" id="IPR050570">
    <property type="entry name" value="Cell_wall_metabolism_enzyme"/>
</dbReference>
<evidence type="ECO:0000256" key="2">
    <source>
        <dbReference type="ARBA" id="ARBA00022723"/>
    </source>
</evidence>
<keyword evidence="3" id="KW-0378">Hydrolase</keyword>
<sequence>MDSYVNKKLLAVGISVGQCVLALHAYAVDIHSFDVSAPKRMAIGSEPLALSRVQELSVAQFVDVPRSEPLVWSVYLQQHAPQWLPYADVLSHWAGTASINPQLVVALLEANGQQISASSSTLRPLWGALPEQALGSELDAQTAEPAENAISEIIAEQLLTLASYFYLYDEQPEARAATSSAASWALWQSFAQAELNADQHLRAVVEAYQRLFPKAFSTRLAPMTVQAAATPPPDLLQWPWRQGYYWKANGAHANSGSGYPLSSVDVSYDWPRWGGRTYSVTAAHSGQVQVYSRCNLRITHPSGWQTNYYHMEDIEVSSGDWVDINTRIGTYANDRNTALCQGGSSTGPHLHFSLLYNGRYQSLQGVNLGPYVVNVGNYSYDDNCRRYWLYHQDEQRSYCAWDWLYNSGPKQ</sequence>
<proteinExistence type="predicted"/>